<dbReference type="InterPro" id="IPR050879">
    <property type="entry name" value="Acyltransferase_3"/>
</dbReference>
<gene>
    <name evidence="4" type="ORF">CAMP_LOCUS10508</name>
</gene>
<evidence type="ECO:0000313" key="5">
    <source>
        <dbReference type="Proteomes" id="UP001152747"/>
    </source>
</evidence>
<protein>
    <recommendedName>
        <fullName evidence="6">SGNH domain-containing protein</fullName>
    </recommendedName>
</protein>
<dbReference type="Pfam" id="PF01757">
    <property type="entry name" value="Acyl_transf_3"/>
    <property type="match status" value="1"/>
</dbReference>
<dbReference type="InterPro" id="IPR002656">
    <property type="entry name" value="Acyl_transf_3_dom"/>
</dbReference>
<feature type="transmembrane region" description="Helical" evidence="1">
    <location>
        <begin position="70"/>
        <end position="91"/>
    </location>
</feature>
<feature type="transmembrane region" description="Helical" evidence="1">
    <location>
        <begin position="172"/>
        <end position="189"/>
    </location>
</feature>
<feature type="transmembrane region" description="Helical" evidence="1">
    <location>
        <begin position="309"/>
        <end position="330"/>
    </location>
</feature>
<evidence type="ECO:0000313" key="4">
    <source>
        <dbReference type="EMBL" id="CAI5447871.1"/>
    </source>
</evidence>
<feature type="domain" description="SGNH" evidence="3">
    <location>
        <begin position="408"/>
        <end position="631"/>
    </location>
</feature>
<feature type="transmembrane region" description="Helical" evidence="1">
    <location>
        <begin position="7"/>
        <end position="23"/>
    </location>
</feature>
<feature type="transmembrane region" description="Helical" evidence="1">
    <location>
        <begin position="342"/>
        <end position="360"/>
    </location>
</feature>
<dbReference type="OrthoDB" id="5801063at2759"/>
<evidence type="ECO:0008006" key="6">
    <source>
        <dbReference type="Google" id="ProtNLM"/>
    </source>
</evidence>
<organism evidence="4 5">
    <name type="scientific">Caenorhabditis angaria</name>
    <dbReference type="NCBI Taxonomy" id="860376"/>
    <lineage>
        <taxon>Eukaryota</taxon>
        <taxon>Metazoa</taxon>
        <taxon>Ecdysozoa</taxon>
        <taxon>Nematoda</taxon>
        <taxon>Chromadorea</taxon>
        <taxon>Rhabditida</taxon>
        <taxon>Rhabditina</taxon>
        <taxon>Rhabditomorpha</taxon>
        <taxon>Rhabditoidea</taxon>
        <taxon>Rhabditidae</taxon>
        <taxon>Peloderinae</taxon>
        <taxon>Caenorhabditis</taxon>
    </lineage>
</organism>
<keyword evidence="1" id="KW-0812">Transmembrane</keyword>
<evidence type="ECO:0000259" key="3">
    <source>
        <dbReference type="Pfam" id="PF19040"/>
    </source>
</evidence>
<dbReference type="Pfam" id="PF19040">
    <property type="entry name" value="SGNH"/>
    <property type="match status" value="1"/>
</dbReference>
<dbReference type="Proteomes" id="UP001152747">
    <property type="component" value="Unassembled WGS sequence"/>
</dbReference>
<proteinExistence type="predicted"/>
<dbReference type="PANTHER" id="PTHR23028:SF107">
    <property type="entry name" value="ACYLTRANSFERASE"/>
    <property type="match status" value="1"/>
</dbReference>
<comment type="caution">
    <text evidence="4">The sequence shown here is derived from an EMBL/GenBank/DDBJ whole genome shotgun (WGS) entry which is preliminary data.</text>
</comment>
<accession>A0A9P1INI8</accession>
<feature type="transmembrane region" description="Helical" evidence="1">
    <location>
        <begin position="283"/>
        <end position="303"/>
    </location>
</feature>
<name>A0A9P1INI8_9PELO</name>
<feature type="domain" description="Acyltransferase 3" evidence="2">
    <location>
        <begin position="4"/>
        <end position="323"/>
    </location>
</feature>
<dbReference type="InterPro" id="IPR043968">
    <property type="entry name" value="SGNH"/>
</dbReference>
<evidence type="ECO:0000259" key="2">
    <source>
        <dbReference type="Pfam" id="PF01757"/>
    </source>
</evidence>
<dbReference type="GO" id="GO:0016020">
    <property type="term" value="C:membrane"/>
    <property type="evidence" value="ECO:0007669"/>
    <property type="project" value="TreeGrafter"/>
</dbReference>
<dbReference type="GO" id="GO:0016747">
    <property type="term" value="F:acyltransferase activity, transferring groups other than amino-acyl groups"/>
    <property type="evidence" value="ECO:0007669"/>
    <property type="project" value="InterPro"/>
</dbReference>
<sequence>MREDIQCLRGLAIISVVLYHLFPNILPNGYLGVDIFFVISGFLMSQILSKQQENGQNKLMKIVDFYYRRMKRILPIYYFVIFLSTFLKIFYQADIWWPQNDEYSKYSLEFLTNHKILQDQTNYFNQYNVDVVTSRNLFLHCWSLCVEIQFYIIIPFIFIAINLFENVDFKKIIVIGIFLGSYSITFISVDPNFTFNFMPARIWQFSVGILAQMLLDDFQNKTNMEKSSIANSNTVIQLKIVMQSSIILVFLPIHINENIIRLIITLITGFIIFENNENIKYPYWLIYIGNASYVIYLVHWPIITMFSSNLSTFTVIYLIAFSSIIIHHIFEKIVLRNGKLTILCVTSFLLMANLVLLKGLEHFPPTKNYPIEYVSKIQENFDYKKSLWRTPNCKLIPIPEYPHGLPYKFGRCQFETGNGTQKVLVIGNSYALNQIEPIREAFKGNFSSFEYMAITSCYGIYQNGKDESEMKLEIARRTVKQVKPDILFIITRISEEQQIMPVLDYESDDILSQYHDNLKFYEKYSKKIFILGAFPLISMNLINNYIEKLQLDVLNPDDFRLSKKNIEKNMKNSKNRFNHIRCQKCEVLDLTKPFMFNDYFYESDNQKLLSYFDNDVHLTNAGIEKIRPFYREIVQNIR</sequence>
<dbReference type="PANTHER" id="PTHR23028">
    <property type="entry name" value="ACETYLTRANSFERASE"/>
    <property type="match status" value="1"/>
</dbReference>
<evidence type="ECO:0000256" key="1">
    <source>
        <dbReference type="SAM" id="Phobius"/>
    </source>
</evidence>
<feature type="transmembrane region" description="Helical" evidence="1">
    <location>
        <begin position="29"/>
        <end position="49"/>
    </location>
</feature>
<keyword evidence="5" id="KW-1185">Reference proteome</keyword>
<dbReference type="GO" id="GO:0000271">
    <property type="term" value="P:polysaccharide biosynthetic process"/>
    <property type="evidence" value="ECO:0007669"/>
    <property type="project" value="TreeGrafter"/>
</dbReference>
<feature type="transmembrane region" description="Helical" evidence="1">
    <location>
        <begin position="137"/>
        <end position="160"/>
    </location>
</feature>
<keyword evidence="1" id="KW-1133">Transmembrane helix</keyword>
<dbReference type="EMBL" id="CANHGI010000004">
    <property type="protein sequence ID" value="CAI5447871.1"/>
    <property type="molecule type" value="Genomic_DNA"/>
</dbReference>
<dbReference type="AlphaFoldDB" id="A0A9P1INI8"/>
<keyword evidence="1" id="KW-0472">Membrane</keyword>
<reference evidence="4" key="1">
    <citation type="submission" date="2022-11" db="EMBL/GenBank/DDBJ databases">
        <authorList>
            <person name="Kikuchi T."/>
        </authorList>
    </citation>
    <scope>NUCLEOTIDE SEQUENCE</scope>
    <source>
        <strain evidence="4">PS1010</strain>
    </source>
</reference>